<dbReference type="EMBL" id="JBDPZC010000007">
    <property type="protein sequence ID" value="MEO3714363.1"/>
    <property type="molecule type" value="Genomic_DNA"/>
</dbReference>
<dbReference type="Pfam" id="PF14542">
    <property type="entry name" value="Acetyltransf_CG"/>
    <property type="match status" value="1"/>
</dbReference>
<evidence type="ECO:0000313" key="3">
    <source>
        <dbReference type="Proteomes" id="UP001462640"/>
    </source>
</evidence>
<comment type="caution">
    <text evidence="2">The sequence shown here is derived from an EMBL/GenBank/DDBJ whole genome shotgun (WGS) entry which is preliminary data.</text>
</comment>
<evidence type="ECO:0000313" key="2">
    <source>
        <dbReference type="EMBL" id="MEO3714363.1"/>
    </source>
</evidence>
<evidence type="ECO:0000259" key="1">
    <source>
        <dbReference type="PROSITE" id="PS51729"/>
    </source>
</evidence>
<dbReference type="PANTHER" id="PTHR31435:SF9">
    <property type="entry name" value="PROTEIN NATD1"/>
    <property type="match status" value="1"/>
</dbReference>
<dbReference type="PROSITE" id="PS51729">
    <property type="entry name" value="GNAT_YJDJ"/>
    <property type="match status" value="1"/>
</dbReference>
<keyword evidence="3" id="KW-1185">Reference proteome</keyword>
<dbReference type="Proteomes" id="UP001462640">
    <property type="component" value="Unassembled WGS sequence"/>
</dbReference>
<accession>A0ABV0GH05</accession>
<feature type="domain" description="N-acetyltransferase" evidence="1">
    <location>
        <begin position="4"/>
        <end position="86"/>
    </location>
</feature>
<dbReference type="InterPro" id="IPR016181">
    <property type="entry name" value="Acyl_CoA_acyltransferase"/>
</dbReference>
<dbReference type="Gene3D" id="3.40.630.30">
    <property type="match status" value="1"/>
</dbReference>
<gene>
    <name evidence="2" type="ORF">ABDJ40_16480</name>
</gene>
<sequence>MDVRHDTAAQQFWLEPEPGQRCVLDYQRQGDAVVFTHTGVPPALQGRGLAAQLVAAGLQWAGEQQLRVIPACSYVASYLRRQGRRG</sequence>
<dbReference type="SUPFAM" id="SSF55729">
    <property type="entry name" value="Acyl-CoA N-acyltransferases (Nat)"/>
    <property type="match status" value="1"/>
</dbReference>
<keyword evidence="2" id="KW-0808">Transferase</keyword>
<name>A0ABV0GH05_9BURK</name>
<dbReference type="RefSeq" id="WP_347611467.1">
    <property type="nucleotide sequence ID" value="NZ_JBDPZC010000007.1"/>
</dbReference>
<dbReference type="PANTHER" id="PTHR31435">
    <property type="entry name" value="PROTEIN NATD1"/>
    <property type="match status" value="1"/>
</dbReference>
<dbReference type="EC" id="2.3.1.-" evidence="2"/>
<proteinExistence type="predicted"/>
<protein>
    <submittedName>
        <fullName evidence="2">GNAT family N-acetyltransferase</fullName>
        <ecNumber evidence="2">2.3.1.-</ecNumber>
    </submittedName>
</protein>
<keyword evidence="2" id="KW-0012">Acyltransferase</keyword>
<dbReference type="InterPro" id="IPR045057">
    <property type="entry name" value="Gcn5-rel_NAT"/>
</dbReference>
<dbReference type="InterPro" id="IPR031165">
    <property type="entry name" value="GNAT_YJDJ"/>
</dbReference>
<organism evidence="2 3">
    <name type="scientific">Roseateles flavus</name>
    <dbReference type="NCBI Taxonomy" id="3149041"/>
    <lineage>
        <taxon>Bacteria</taxon>
        <taxon>Pseudomonadati</taxon>
        <taxon>Pseudomonadota</taxon>
        <taxon>Betaproteobacteria</taxon>
        <taxon>Burkholderiales</taxon>
        <taxon>Sphaerotilaceae</taxon>
        <taxon>Roseateles</taxon>
    </lineage>
</organism>
<dbReference type="GO" id="GO:0016746">
    <property type="term" value="F:acyltransferase activity"/>
    <property type="evidence" value="ECO:0007669"/>
    <property type="project" value="UniProtKB-KW"/>
</dbReference>
<reference evidence="2 3" key="1">
    <citation type="submission" date="2024-05" db="EMBL/GenBank/DDBJ databases">
        <title>Roseateles sp. 2.12 16S ribosomal RNA gene Genome sequencing and assembly.</title>
        <authorList>
            <person name="Woo H."/>
        </authorList>
    </citation>
    <scope>NUCLEOTIDE SEQUENCE [LARGE SCALE GENOMIC DNA]</scope>
    <source>
        <strain evidence="2 3">2.12</strain>
    </source>
</reference>